<dbReference type="Gene3D" id="1.20.120.20">
    <property type="entry name" value="Apolipoprotein"/>
    <property type="match status" value="1"/>
</dbReference>
<organism evidence="4 5">
    <name type="scientific">Cylindrotheca closterium</name>
    <dbReference type="NCBI Taxonomy" id="2856"/>
    <lineage>
        <taxon>Eukaryota</taxon>
        <taxon>Sar</taxon>
        <taxon>Stramenopiles</taxon>
        <taxon>Ochrophyta</taxon>
        <taxon>Bacillariophyta</taxon>
        <taxon>Bacillariophyceae</taxon>
        <taxon>Bacillariophycidae</taxon>
        <taxon>Bacillariales</taxon>
        <taxon>Bacillariaceae</taxon>
        <taxon>Cylindrotheca</taxon>
    </lineage>
</organism>
<evidence type="ECO:0000256" key="1">
    <source>
        <dbReference type="SAM" id="MobiDB-lite"/>
    </source>
</evidence>
<dbReference type="EMBL" id="CAKOGP040001747">
    <property type="protein sequence ID" value="CAJ1948293.1"/>
    <property type="molecule type" value="Genomic_DNA"/>
</dbReference>
<comment type="caution">
    <text evidence="4">The sequence shown here is derived from an EMBL/GenBank/DDBJ whole genome shotgun (WGS) entry which is preliminary data.</text>
</comment>
<feature type="transmembrane region" description="Helical" evidence="2">
    <location>
        <begin position="235"/>
        <end position="252"/>
    </location>
</feature>
<evidence type="ECO:0000256" key="2">
    <source>
        <dbReference type="SAM" id="Phobius"/>
    </source>
</evidence>
<keyword evidence="3" id="KW-0732">Signal</keyword>
<dbReference type="Proteomes" id="UP001295423">
    <property type="component" value="Unassembled WGS sequence"/>
</dbReference>
<keyword evidence="2" id="KW-0472">Membrane</keyword>
<accession>A0AAD2FP57</accession>
<gene>
    <name evidence="4" type="ORF">CYCCA115_LOCUS11544</name>
</gene>
<keyword evidence="2" id="KW-0812">Transmembrane</keyword>
<dbReference type="AlphaFoldDB" id="A0AAD2FP57"/>
<feature type="transmembrane region" description="Helical" evidence="2">
    <location>
        <begin position="195"/>
        <end position="214"/>
    </location>
</feature>
<sequence length="432" mass="47161">MRSLTYLLSSLFLQHASAFQHHIVSCKVRTVAQQSLPTSGVQYLHQRNKVVAFHKNTPVPLFASGGSDEEDRIGDAADAIQKKVDETSDAFEEKVDETGDSIQKKADETRDSFDKKVDETRDSIQKKVDETSDAIEKRRDETDDAIEEKLEEYGYVSEKKLKGRKKRVIMGYKAIISSYVALAGFVLTKGGISKFPLFFTFGNLSLPIGIAYILKKAAENDRLGSDTYKRLNLGLLQYGLLGGLTVGIAATTQQTNPLAYLPFVLSMINSIKGYAYGVLGWDKKSSDSSLMQDFGGLIKATNQALITKPKTVQSVCYLVASLLVGTLKITKAVDMVKIIRNGGGLPSLSPVLSQYNRLAFLTIALVTLKDACDRDRLSGTTFIQINYLGGLIMAANSAFMGGLTTRLGATAALLSLFLTLSGLSSYLERNKA</sequence>
<name>A0AAD2FP57_9STRA</name>
<protein>
    <submittedName>
        <fullName evidence="4">Uncharacterized protein</fullName>
    </submittedName>
</protein>
<feature type="transmembrane region" description="Helical" evidence="2">
    <location>
        <begin position="258"/>
        <end position="281"/>
    </location>
</feature>
<evidence type="ECO:0000313" key="4">
    <source>
        <dbReference type="EMBL" id="CAJ1948293.1"/>
    </source>
</evidence>
<keyword evidence="5" id="KW-1185">Reference proteome</keyword>
<dbReference type="SUPFAM" id="SSF58113">
    <property type="entry name" value="Apolipoprotein A-I"/>
    <property type="match status" value="1"/>
</dbReference>
<feature type="transmembrane region" description="Helical" evidence="2">
    <location>
        <begin position="409"/>
        <end position="427"/>
    </location>
</feature>
<feature type="chain" id="PRO_5042089381" evidence="3">
    <location>
        <begin position="19"/>
        <end position="432"/>
    </location>
</feature>
<keyword evidence="2" id="KW-1133">Transmembrane helix</keyword>
<feature type="signal peptide" evidence="3">
    <location>
        <begin position="1"/>
        <end position="18"/>
    </location>
</feature>
<proteinExistence type="predicted"/>
<reference evidence="4" key="1">
    <citation type="submission" date="2023-08" db="EMBL/GenBank/DDBJ databases">
        <authorList>
            <person name="Audoor S."/>
            <person name="Bilcke G."/>
        </authorList>
    </citation>
    <scope>NUCLEOTIDE SEQUENCE</scope>
</reference>
<evidence type="ECO:0000256" key="3">
    <source>
        <dbReference type="SAM" id="SignalP"/>
    </source>
</evidence>
<feature type="region of interest" description="Disordered" evidence="1">
    <location>
        <begin position="91"/>
        <end position="117"/>
    </location>
</feature>
<evidence type="ECO:0000313" key="5">
    <source>
        <dbReference type="Proteomes" id="UP001295423"/>
    </source>
</evidence>
<feature type="transmembrane region" description="Helical" evidence="2">
    <location>
        <begin position="385"/>
        <end position="403"/>
    </location>
</feature>